<dbReference type="OrthoDB" id="9794326at2"/>
<reference evidence="2 3" key="1">
    <citation type="journal article" date="2006" name="PLoS Genet.">
        <title>Comparative genomics of emerging human ehrlichiosis agents.</title>
        <authorList>
            <person name="Dunning Hotopp J.C."/>
            <person name="Lin M."/>
            <person name="Madupu R."/>
            <person name="Crabtree J."/>
            <person name="Angiuoli S.V."/>
            <person name="Eisen J.A."/>
            <person name="Seshadri R."/>
            <person name="Ren Q."/>
            <person name="Wu M."/>
            <person name="Utterback T.R."/>
            <person name="Smith S."/>
            <person name="Lewis M."/>
            <person name="Khouri H."/>
            <person name="Zhang C."/>
            <person name="Niu H."/>
            <person name="Lin Q."/>
            <person name="Ohashi N."/>
            <person name="Zhi N."/>
            <person name="Nelson W."/>
            <person name="Brinkac L.M."/>
            <person name="Dodson R.J."/>
            <person name="Rosovitz M.J."/>
            <person name="Sundaram J."/>
            <person name="Daugherty S.C."/>
            <person name="Davidsen T."/>
            <person name="Durkin A.S."/>
            <person name="Gwinn M."/>
            <person name="Haft D.H."/>
            <person name="Selengut J.D."/>
            <person name="Sullivan S.A."/>
            <person name="Zafar N."/>
            <person name="Zhou L."/>
            <person name="Benahmed F."/>
            <person name="Forberger H."/>
            <person name="Halpin R."/>
            <person name="Mulligan S."/>
            <person name="Robinson J."/>
            <person name="White O."/>
            <person name="Rikihisa Y."/>
            <person name="Tettelin H."/>
        </authorList>
    </citation>
    <scope>NUCLEOTIDE SEQUENCE [LARGE SCALE GENOMIC DNA]</scope>
    <source>
        <strain evidence="3">ATCC CRL-10679 / Arkansas</strain>
    </source>
</reference>
<evidence type="ECO:0000313" key="2">
    <source>
        <dbReference type="EMBL" id="ABD45379.1"/>
    </source>
</evidence>
<dbReference type="GO" id="GO:0006450">
    <property type="term" value="P:regulation of translational fidelity"/>
    <property type="evidence" value="ECO:0007669"/>
    <property type="project" value="InterPro"/>
</dbReference>
<dbReference type="GO" id="GO:0070681">
    <property type="term" value="P:glutaminyl-tRNAGln biosynthesis via transamidation"/>
    <property type="evidence" value="ECO:0007669"/>
    <property type="project" value="TreeGrafter"/>
</dbReference>
<dbReference type="HAMAP" id="MF_00122">
    <property type="entry name" value="GatC"/>
    <property type="match status" value="1"/>
</dbReference>
<dbReference type="AlphaFoldDB" id="Q2GFH2"/>
<protein>
    <recommendedName>
        <fullName evidence="1">Aspartyl/glutamyl-tRNA(Asn/Gln) amidotransferase subunit C</fullName>
        <shortName evidence="1">Asp/Glu-ADT subunit C</shortName>
        <ecNumber evidence="1">6.3.5.-</ecNumber>
    </recommendedName>
</protein>
<keyword evidence="3" id="KW-1185">Reference proteome</keyword>
<keyword evidence="1" id="KW-0067">ATP-binding</keyword>
<keyword evidence="1" id="KW-0648">Protein biosynthesis</keyword>
<gene>
    <name evidence="1 2" type="primary">gatC</name>
    <name evidence="2" type="ordered locus">ECH_1025</name>
</gene>
<proteinExistence type="inferred from homology"/>
<comment type="catalytic activity">
    <reaction evidence="1">
        <text>L-aspartyl-tRNA(Asn) + L-glutamine + ATP + H2O = L-asparaginyl-tRNA(Asn) + L-glutamate + ADP + phosphate + 2 H(+)</text>
        <dbReference type="Rhea" id="RHEA:14513"/>
        <dbReference type="Rhea" id="RHEA-COMP:9674"/>
        <dbReference type="Rhea" id="RHEA-COMP:9677"/>
        <dbReference type="ChEBI" id="CHEBI:15377"/>
        <dbReference type="ChEBI" id="CHEBI:15378"/>
        <dbReference type="ChEBI" id="CHEBI:29985"/>
        <dbReference type="ChEBI" id="CHEBI:30616"/>
        <dbReference type="ChEBI" id="CHEBI:43474"/>
        <dbReference type="ChEBI" id="CHEBI:58359"/>
        <dbReference type="ChEBI" id="CHEBI:78515"/>
        <dbReference type="ChEBI" id="CHEBI:78516"/>
        <dbReference type="ChEBI" id="CHEBI:456216"/>
    </reaction>
</comment>
<dbReference type="eggNOG" id="COG0721">
    <property type="taxonomic scope" value="Bacteria"/>
</dbReference>
<dbReference type="Gene3D" id="1.10.20.60">
    <property type="entry name" value="Glu-tRNAGln amidotransferase C subunit, N-terminal domain"/>
    <property type="match status" value="1"/>
</dbReference>
<evidence type="ECO:0000256" key="1">
    <source>
        <dbReference type="HAMAP-Rule" id="MF_00122"/>
    </source>
</evidence>
<dbReference type="STRING" id="205920.ECH_1025"/>
<dbReference type="HOGENOM" id="CLU_105899_2_0_5"/>
<dbReference type="PANTHER" id="PTHR15004">
    <property type="entry name" value="GLUTAMYL-TRNA(GLN) AMIDOTRANSFERASE SUBUNIT C, MITOCHONDRIAL"/>
    <property type="match status" value="1"/>
</dbReference>
<dbReference type="NCBIfam" id="TIGR00135">
    <property type="entry name" value="gatC"/>
    <property type="match status" value="1"/>
</dbReference>
<dbReference type="EC" id="6.3.5.-" evidence="1"/>
<comment type="subunit">
    <text evidence="1">Heterotrimer of A, B and C subunits.</text>
</comment>
<keyword evidence="1" id="KW-0547">Nucleotide-binding</keyword>
<comment type="catalytic activity">
    <reaction evidence="1">
        <text>L-glutamyl-tRNA(Gln) + L-glutamine + ATP + H2O = L-glutaminyl-tRNA(Gln) + L-glutamate + ADP + phosphate + H(+)</text>
        <dbReference type="Rhea" id="RHEA:17521"/>
        <dbReference type="Rhea" id="RHEA-COMP:9681"/>
        <dbReference type="Rhea" id="RHEA-COMP:9684"/>
        <dbReference type="ChEBI" id="CHEBI:15377"/>
        <dbReference type="ChEBI" id="CHEBI:15378"/>
        <dbReference type="ChEBI" id="CHEBI:29985"/>
        <dbReference type="ChEBI" id="CHEBI:30616"/>
        <dbReference type="ChEBI" id="CHEBI:43474"/>
        <dbReference type="ChEBI" id="CHEBI:58359"/>
        <dbReference type="ChEBI" id="CHEBI:78520"/>
        <dbReference type="ChEBI" id="CHEBI:78521"/>
        <dbReference type="ChEBI" id="CHEBI:456216"/>
    </reaction>
</comment>
<dbReference type="Pfam" id="PF02686">
    <property type="entry name" value="GatC"/>
    <property type="match status" value="1"/>
</dbReference>
<dbReference type="KEGG" id="ech:ECH_1025"/>
<comment type="similarity">
    <text evidence="1">Belongs to the GatC family.</text>
</comment>
<dbReference type="InterPro" id="IPR003837">
    <property type="entry name" value="GatC"/>
</dbReference>
<evidence type="ECO:0000313" key="3">
    <source>
        <dbReference type="Proteomes" id="UP000008320"/>
    </source>
</evidence>
<dbReference type="GO" id="GO:0005524">
    <property type="term" value="F:ATP binding"/>
    <property type="evidence" value="ECO:0007669"/>
    <property type="project" value="UniProtKB-KW"/>
</dbReference>
<accession>Q2GFH2</accession>
<comment type="function">
    <text evidence="1">Allows the formation of correctly charged Asn-tRNA(Asn) or Gln-tRNA(Gln) through the transamidation of misacylated Asp-tRNA(Asn) or Glu-tRNA(Gln) in organisms which lack either or both of asparaginyl-tRNA or glutaminyl-tRNA synthetases. The reaction takes place in the presence of glutamine and ATP through an activated phospho-Asp-tRNA(Asn) or phospho-Glu-tRNA(Gln).</text>
</comment>
<sequence length="111" mass="12690">MIEDKFENSTHSKTSKSLTKNDILQAAKLTRIKLNDEEIDYHLKELEQVLNWIQTISEVDTQDVTPMGHGGVNYALPLRKDIINDGNIKDTVLSQSPKQEHDFFVVPKVIE</sequence>
<dbReference type="PANTHER" id="PTHR15004:SF0">
    <property type="entry name" value="GLUTAMYL-TRNA(GLN) AMIDOTRANSFERASE SUBUNIT C, MITOCHONDRIAL"/>
    <property type="match status" value="1"/>
</dbReference>
<dbReference type="Proteomes" id="UP000008320">
    <property type="component" value="Chromosome"/>
</dbReference>
<dbReference type="InterPro" id="IPR036113">
    <property type="entry name" value="Asp/Glu-ADT_sf_sub_c"/>
</dbReference>
<dbReference type="EMBL" id="CP000236">
    <property type="protein sequence ID" value="ABD45379.1"/>
    <property type="molecule type" value="Genomic_DNA"/>
</dbReference>
<dbReference type="GO" id="GO:0050566">
    <property type="term" value="F:asparaginyl-tRNA synthase (glutamine-hydrolyzing) activity"/>
    <property type="evidence" value="ECO:0007669"/>
    <property type="project" value="RHEA"/>
</dbReference>
<keyword evidence="1 2" id="KW-0436">Ligase</keyword>
<name>Q2GFH2_EHRCR</name>
<dbReference type="GO" id="GO:0006412">
    <property type="term" value="P:translation"/>
    <property type="evidence" value="ECO:0007669"/>
    <property type="project" value="UniProtKB-UniRule"/>
</dbReference>
<dbReference type="RefSeq" id="WP_006010351.1">
    <property type="nucleotide sequence ID" value="NC_007799.1"/>
</dbReference>
<dbReference type="GO" id="GO:0050567">
    <property type="term" value="F:glutaminyl-tRNA synthase (glutamine-hydrolyzing) activity"/>
    <property type="evidence" value="ECO:0007669"/>
    <property type="project" value="UniProtKB-UniRule"/>
</dbReference>
<dbReference type="SUPFAM" id="SSF141000">
    <property type="entry name" value="Glu-tRNAGln amidotransferase C subunit"/>
    <property type="match status" value="1"/>
</dbReference>
<organism evidence="2 3">
    <name type="scientific">Ehrlichia chaffeensis (strain ATCC CRL-10679 / Arkansas)</name>
    <dbReference type="NCBI Taxonomy" id="205920"/>
    <lineage>
        <taxon>Bacteria</taxon>
        <taxon>Pseudomonadati</taxon>
        <taxon>Pseudomonadota</taxon>
        <taxon>Alphaproteobacteria</taxon>
        <taxon>Rickettsiales</taxon>
        <taxon>Anaplasmataceae</taxon>
        <taxon>Ehrlichia</taxon>
    </lineage>
</organism>